<evidence type="ECO:0000256" key="4">
    <source>
        <dbReference type="ARBA" id="ARBA00022737"/>
    </source>
</evidence>
<dbReference type="InterPro" id="IPR002347">
    <property type="entry name" value="SDR_fam"/>
</dbReference>
<evidence type="ECO:0000256" key="5">
    <source>
        <dbReference type="ARBA" id="ARBA00022771"/>
    </source>
</evidence>
<comment type="similarity">
    <text evidence="1">Belongs to the short-chain dehydrogenases/reductases (SDR) family.</text>
</comment>
<gene>
    <name evidence="11" type="ORF">FHL15_006819</name>
</gene>
<dbReference type="OrthoDB" id="191139at2759"/>
<feature type="region of interest" description="Disordered" evidence="9">
    <location>
        <begin position="389"/>
        <end position="412"/>
    </location>
</feature>
<dbReference type="InterPro" id="IPR002867">
    <property type="entry name" value="IBR_dom"/>
</dbReference>
<sequence>MTELEVLARLARSCSDEDSVGLIFSLLRDDALQVASSSKGKQAEGIQTDIDLALRLGIEELELIIGHVSDRRMTKSMQEAVRTDTDTLLQCQQEESIARSDRQIALARSRGRLQEQSQTPANNDSPELDPELLKRLTATYVTGIDESDGKEADGDESTDNSTEFMSATSEFPESSSWASSRKPENTPQRPCTACGDMKHFLDLARAPCQHEYCRECLDNLFQTAMLDESLFPPRCCRQEIPVDANSLFLKRSLVQQFKNKYIELSTSNRIYCHQQTCSTFIPPSTIKDGVARCPECTLQTCITCKGETHKGDCPADEALQQVLEVAVQEGWQRCPQCSTMIELNHGCFHITCKCRAEFCYLCAAKWKTCTCIQWEEHRLYERAEEIYNRDHNPDNENEDPEVANRRRVAPGTRQRDIRNIMNHLQENHECDHEHWRSRRGEHRCEECHQTMPEFIYECRQCSIMACRRCRYNRLQYRNNTLASYNSQYHHKMASAKGSILVTGANGGLGSAIVQHIVKTSSLAKTYHGLYTVRNTERAAAVQNVLKDAKISAGHSYDLVPLDLSSLANTRKAAEGINKRVAEGSIPPIRALILNAAWQEYTTHTMTDDGFDMTFQANHLSHFLLTLLLLKSMDKKNGRIVILGSWSHDTSDKRNTVPGLLRAYEDEKWNLVFKEPIDTEPLARGKWSVPDDEPGSGNTGYRRYGASKLCEIMFMRELSKRIATDPQLSSIAVLAVDPGAMPTDLTRRRTSIVMKALGLVAGPLMTVISKLSPDGDYRTTAQSANDVINAAFDTKLLGEKPNGIYMDGASVGECGPEARDAKKCERVWTDSLGFAQIKDGDTVLANWR</sequence>
<evidence type="ECO:0000256" key="2">
    <source>
        <dbReference type="ARBA" id="ARBA00022679"/>
    </source>
</evidence>
<dbReference type="CDD" id="cd20335">
    <property type="entry name" value="BRcat_RBR"/>
    <property type="match status" value="1"/>
</dbReference>
<dbReference type="Pfam" id="PF01485">
    <property type="entry name" value="IBR"/>
    <property type="match status" value="1"/>
</dbReference>
<evidence type="ECO:0000256" key="8">
    <source>
        <dbReference type="ARBA" id="ARBA00023002"/>
    </source>
</evidence>
<evidence type="ECO:0000256" key="9">
    <source>
        <dbReference type="SAM" id="MobiDB-lite"/>
    </source>
</evidence>
<keyword evidence="6" id="KW-0833">Ubl conjugation pathway</keyword>
<evidence type="ECO:0000256" key="7">
    <source>
        <dbReference type="ARBA" id="ARBA00022833"/>
    </source>
</evidence>
<dbReference type="SMART" id="SM00647">
    <property type="entry name" value="IBR"/>
    <property type="match status" value="2"/>
</dbReference>
<dbReference type="SUPFAM" id="SSF57850">
    <property type="entry name" value="RING/U-box"/>
    <property type="match status" value="2"/>
</dbReference>
<dbReference type="CDD" id="cd22584">
    <property type="entry name" value="Rcat_RBR_unk"/>
    <property type="match status" value="1"/>
</dbReference>
<keyword evidence="7" id="KW-0862">Zinc</keyword>
<evidence type="ECO:0000256" key="6">
    <source>
        <dbReference type="ARBA" id="ARBA00022786"/>
    </source>
</evidence>
<feature type="compositionally biased region" description="Polar residues" evidence="9">
    <location>
        <begin position="159"/>
        <end position="168"/>
    </location>
</feature>
<dbReference type="Pfam" id="PF00106">
    <property type="entry name" value="adh_short"/>
    <property type="match status" value="1"/>
</dbReference>
<keyword evidence="2" id="KW-0808">Transferase</keyword>
<dbReference type="Pfam" id="PF22191">
    <property type="entry name" value="IBR_1"/>
    <property type="match status" value="1"/>
</dbReference>
<organism evidence="11 12">
    <name type="scientific">Xylaria flabelliformis</name>
    <dbReference type="NCBI Taxonomy" id="2512241"/>
    <lineage>
        <taxon>Eukaryota</taxon>
        <taxon>Fungi</taxon>
        <taxon>Dikarya</taxon>
        <taxon>Ascomycota</taxon>
        <taxon>Pezizomycotina</taxon>
        <taxon>Sordariomycetes</taxon>
        <taxon>Xylariomycetidae</taxon>
        <taxon>Xylariales</taxon>
        <taxon>Xylariaceae</taxon>
        <taxon>Xylaria</taxon>
    </lineage>
</organism>
<dbReference type="SUPFAM" id="SSF51735">
    <property type="entry name" value="NAD(P)-binding Rossmann-fold domains"/>
    <property type="match status" value="1"/>
</dbReference>
<dbReference type="InterPro" id="IPR036291">
    <property type="entry name" value="NAD(P)-bd_dom_sf"/>
</dbReference>
<protein>
    <recommendedName>
        <fullName evidence="10">RING-type domain-containing protein</fullName>
    </recommendedName>
</protein>
<name>A0A553HW65_9PEZI</name>
<dbReference type="STRING" id="2512241.A0A553HW65"/>
<dbReference type="GO" id="GO:0008270">
    <property type="term" value="F:zinc ion binding"/>
    <property type="evidence" value="ECO:0007669"/>
    <property type="project" value="UniProtKB-KW"/>
</dbReference>
<dbReference type="InterPro" id="IPR017907">
    <property type="entry name" value="Znf_RING_CS"/>
</dbReference>
<dbReference type="AlphaFoldDB" id="A0A553HW65"/>
<dbReference type="InterPro" id="IPR044066">
    <property type="entry name" value="TRIAD_supradom"/>
</dbReference>
<dbReference type="PRINTS" id="PR00081">
    <property type="entry name" value="GDHRDH"/>
</dbReference>
<dbReference type="Proteomes" id="UP000319160">
    <property type="component" value="Unassembled WGS sequence"/>
</dbReference>
<evidence type="ECO:0000256" key="1">
    <source>
        <dbReference type="ARBA" id="ARBA00006484"/>
    </source>
</evidence>
<evidence type="ECO:0000313" key="11">
    <source>
        <dbReference type="EMBL" id="TRX92204.1"/>
    </source>
</evidence>
<keyword evidence="8" id="KW-0560">Oxidoreductase</keyword>
<feature type="domain" description="RING-type" evidence="10">
    <location>
        <begin position="187"/>
        <end position="381"/>
    </location>
</feature>
<feature type="compositionally biased region" description="Low complexity" evidence="9">
    <location>
        <begin position="169"/>
        <end position="180"/>
    </location>
</feature>
<keyword evidence="4" id="KW-0677">Repeat</keyword>
<dbReference type="PANTHER" id="PTHR24320">
    <property type="entry name" value="RETINOL DEHYDROGENASE"/>
    <property type="match status" value="1"/>
</dbReference>
<keyword evidence="5" id="KW-0863">Zinc-finger</keyword>
<dbReference type="PROSITE" id="PS51873">
    <property type="entry name" value="TRIAD"/>
    <property type="match status" value="1"/>
</dbReference>
<dbReference type="PROSITE" id="PS00518">
    <property type="entry name" value="ZF_RING_1"/>
    <property type="match status" value="1"/>
</dbReference>
<feature type="region of interest" description="Disordered" evidence="9">
    <location>
        <begin position="143"/>
        <end position="189"/>
    </location>
</feature>
<dbReference type="EMBL" id="VFLP01000038">
    <property type="protein sequence ID" value="TRX92204.1"/>
    <property type="molecule type" value="Genomic_DNA"/>
</dbReference>
<feature type="region of interest" description="Disordered" evidence="9">
    <location>
        <begin position="108"/>
        <end position="130"/>
    </location>
</feature>
<keyword evidence="3" id="KW-0479">Metal-binding</keyword>
<evidence type="ECO:0000313" key="12">
    <source>
        <dbReference type="Proteomes" id="UP000319160"/>
    </source>
</evidence>
<proteinExistence type="inferred from homology"/>
<evidence type="ECO:0000256" key="3">
    <source>
        <dbReference type="ARBA" id="ARBA00022723"/>
    </source>
</evidence>
<dbReference type="GO" id="GO:0016491">
    <property type="term" value="F:oxidoreductase activity"/>
    <property type="evidence" value="ECO:0007669"/>
    <property type="project" value="UniProtKB-KW"/>
</dbReference>
<dbReference type="PANTHER" id="PTHR24320:SF152">
    <property type="entry name" value="SHORT-CHAIN DEHYDROGENASE_REDUCTASE FAMILY PROTEIN"/>
    <property type="match status" value="1"/>
</dbReference>
<feature type="compositionally biased region" description="Polar residues" evidence="9">
    <location>
        <begin position="114"/>
        <end position="125"/>
    </location>
</feature>
<keyword evidence="12" id="KW-1185">Reference proteome</keyword>
<evidence type="ECO:0000259" key="10">
    <source>
        <dbReference type="PROSITE" id="PS51873"/>
    </source>
</evidence>
<dbReference type="Gene3D" id="3.40.50.720">
    <property type="entry name" value="NAD(P)-binding Rossmann-like Domain"/>
    <property type="match status" value="1"/>
</dbReference>
<comment type="caution">
    <text evidence="11">The sequence shown here is derived from an EMBL/GenBank/DDBJ whole genome shotgun (WGS) entry which is preliminary data.</text>
</comment>
<dbReference type="Gene3D" id="1.20.120.1750">
    <property type="match status" value="1"/>
</dbReference>
<accession>A0A553HW65</accession>
<reference evidence="12" key="1">
    <citation type="submission" date="2019-06" db="EMBL/GenBank/DDBJ databases">
        <title>Draft genome sequence of the griseofulvin-producing fungus Xylaria cubensis strain G536.</title>
        <authorList>
            <person name="Mead M.E."/>
            <person name="Raja H.A."/>
            <person name="Steenwyk J.L."/>
            <person name="Knowles S.L."/>
            <person name="Oberlies N.H."/>
            <person name="Rokas A."/>
        </authorList>
    </citation>
    <scope>NUCLEOTIDE SEQUENCE [LARGE SCALE GENOMIC DNA]</scope>
    <source>
        <strain evidence="12">G536</strain>
    </source>
</reference>
<dbReference type="GO" id="GO:0016740">
    <property type="term" value="F:transferase activity"/>
    <property type="evidence" value="ECO:0007669"/>
    <property type="project" value="UniProtKB-KW"/>
</dbReference>